<organism evidence="1 2">
    <name type="scientific">Aldrovandia affinis</name>
    <dbReference type="NCBI Taxonomy" id="143900"/>
    <lineage>
        <taxon>Eukaryota</taxon>
        <taxon>Metazoa</taxon>
        <taxon>Chordata</taxon>
        <taxon>Craniata</taxon>
        <taxon>Vertebrata</taxon>
        <taxon>Euteleostomi</taxon>
        <taxon>Actinopterygii</taxon>
        <taxon>Neopterygii</taxon>
        <taxon>Teleostei</taxon>
        <taxon>Notacanthiformes</taxon>
        <taxon>Halosauridae</taxon>
        <taxon>Aldrovandia</taxon>
    </lineage>
</organism>
<dbReference type="Proteomes" id="UP001221898">
    <property type="component" value="Unassembled WGS sequence"/>
</dbReference>
<evidence type="ECO:0000313" key="1">
    <source>
        <dbReference type="EMBL" id="KAJ8400582.1"/>
    </source>
</evidence>
<comment type="caution">
    <text evidence="1">The sequence shown here is derived from an EMBL/GenBank/DDBJ whole genome shotgun (WGS) entry which is preliminary data.</text>
</comment>
<accession>A0AAD7SE26</accession>
<sequence length="192" mass="21739">MIAPHASSVPFEYAGTPSSFSRAASPTTTVTRSSDWLTLLSVGVYLLSQCRVHMGGGVHCSWRFSRFDLHHLAARSVRRRVGCCFASPVRPVRKEELREQALLSLRHGQVCTRERTGPTRDDCWGCTVVSKASMAFCRHLWFLSEHLIARAFFDDRVTMETKEKMVGNLQCPRLPGPPRRLEITDEVEHLKL</sequence>
<reference evidence="1" key="1">
    <citation type="journal article" date="2023" name="Science">
        <title>Genome structures resolve the early diversification of teleost fishes.</title>
        <authorList>
            <person name="Parey E."/>
            <person name="Louis A."/>
            <person name="Montfort J."/>
            <person name="Bouchez O."/>
            <person name="Roques C."/>
            <person name="Iampietro C."/>
            <person name="Lluch J."/>
            <person name="Castinel A."/>
            <person name="Donnadieu C."/>
            <person name="Desvignes T."/>
            <person name="Floi Bucao C."/>
            <person name="Jouanno E."/>
            <person name="Wen M."/>
            <person name="Mejri S."/>
            <person name="Dirks R."/>
            <person name="Jansen H."/>
            <person name="Henkel C."/>
            <person name="Chen W.J."/>
            <person name="Zahm M."/>
            <person name="Cabau C."/>
            <person name="Klopp C."/>
            <person name="Thompson A.W."/>
            <person name="Robinson-Rechavi M."/>
            <person name="Braasch I."/>
            <person name="Lecointre G."/>
            <person name="Bobe J."/>
            <person name="Postlethwait J.H."/>
            <person name="Berthelot C."/>
            <person name="Roest Crollius H."/>
            <person name="Guiguen Y."/>
        </authorList>
    </citation>
    <scope>NUCLEOTIDE SEQUENCE</scope>
    <source>
        <strain evidence="1">NC1722</strain>
    </source>
</reference>
<evidence type="ECO:0000313" key="2">
    <source>
        <dbReference type="Proteomes" id="UP001221898"/>
    </source>
</evidence>
<protein>
    <submittedName>
        <fullName evidence="1">Uncharacterized protein</fullName>
    </submittedName>
</protein>
<keyword evidence="2" id="KW-1185">Reference proteome</keyword>
<dbReference type="EMBL" id="JAINUG010000075">
    <property type="protein sequence ID" value="KAJ8400582.1"/>
    <property type="molecule type" value="Genomic_DNA"/>
</dbReference>
<name>A0AAD7SE26_9TELE</name>
<gene>
    <name evidence="1" type="ORF">AAFF_G00393510</name>
</gene>
<proteinExistence type="predicted"/>
<dbReference type="AlphaFoldDB" id="A0AAD7SE26"/>